<gene>
    <name evidence="3" type="ORF">NCTC10719_01539</name>
</gene>
<dbReference type="Pfam" id="PF04545">
    <property type="entry name" value="Sigma70_r4"/>
    <property type="match status" value="1"/>
</dbReference>
<feature type="domain" description="RNA polymerase sigma-70 region 4" evidence="2">
    <location>
        <begin position="77"/>
        <end position="112"/>
    </location>
</feature>
<organism evidence="3 4">
    <name type="scientific">Clostridium perfringens</name>
    <dbReference type="NCBI Taxonomy" id="1502"/>
    <lineage>
        <taxon>Bacteria</taxon>
        <taxon>Bacillati</taxon>
        <taxon>Bacillota</taxon>
        <taxon>Clostridia</taxon>
        <taxon>Eubacteriales</taxon>
        <taxon>Clostridiaceae</taxon>
        <taxon>Clostridium</taxon>
    </lineage>
</organism>
<proteinExistence type="predicted"/>
<dbReference type="Gene3D" id="1.20.140.160">
    <property type="match status" value="1"/>
</dbReference>
<dbReference type="InterPro" id="IPR013324">
    <property type="entry name" value="RNA_pol_sigma_r3/r4-like"/>
</dbReference>
<name>A0A2X2Y228_CLOPF</name>
<evidence type="ECO:0000256" key="1">
    <source>
        <dbReference type="SAM" id="Coils"/>
    </source>
</evidence>
<reference evidence="3 4" key="1">
    <citation type="submission" date="2018-06" db="EMBL/GenBank/DDBJ databases">
        <authorList>
            <consortium name="Pathogen Informatics"/>
            <person name="Doyle S."/>
        </authorList>
    </citation>
    <scope>NUCLEOTIDE SEQUENCE [LARGE SCALE GENOMIC DNA]</scope>
    <source>
        <strain evidence="3 4">NCTC10719</strain>
    </source>
</reference>
<dbReference type="InterPro" id="IPR007630">
    <property type="entry name" value="RNA_pol_sigma70_r4"/>
</dbReference>
<dbReference type="Proteomes" id="UP000249986">
    <property type="component" value="Unassembled WGS sequence"/>
</dbReference>
<evidence type="ECO:0000313" key="4">
    <source>
        <dbReference type="Proteomes" id="UP000249986"/>
    </source>
</evidence>
<feature type="coiled-coil region" evidence="1">
    <location>
        <begin position="60"/>
        <end position="87"/>
    </location>
</feature>
<protein>
    <submittedName>
        <fullName evidence="3">RNA polymerase sigma factor</fullName>
    </submittedName>
</protein>
<dbReference type="RefSeq" id="WP_111926428.1">
    <property type="nucleotide sequence ID" value="NZ_UAWG01000012.1"/>
</dbReference>
<evidence type="ECO:0000259" key="2">
    <source>
        <dbReference type="Pfam" id="PF04545"/>
    </source>
</evidence>
<sequence length="143" mass="17130">MTKEQKEKVKKLLSNYKIMKAQIECIDYEIELLKDHIEFLKELRDSDNYIIESNNEIEHKRAIKKRLEDCINSIDKALNELGDTERKIVELRYLEGEKHTWREIGNIVGYSEIYCRKGLLDKSLNILYENIKIYNKQVDKIHI</sequence>
<dbReference type="GO" id="GO:0003700">
    <property type="term" value="F:DNA-binding transcription factor activity"/>
    <property type="evidence" value="ECO:0007669"/>
    <property type="project" value="InterPro"/>
</dbReference>
<dbReference type="SUPFAM" id="SSF88659">
    <property type="entry name" value="Sigma3 and sigma4 domains of RNA polymerase sigma factors"/>
    <property type="match status" value="1"/>
</dbReference>
<keyword evidence="1" id="KW-0175">Coiled coil</keyword>
<dbReference type="AlphaFoldDB" id="A0A2X2Y228"/>
<accession>A0A2X2Y228</accession>
<dbReference type="EMBL" id="UAWG01000012">
    <property type="protein sequence ID" value="SQB59988.1"/>
    <property type="molecule type" value="Genomic_DNA"/>
</dbReference>
<evidence type="ECO:0000313" key="3">
    <source>
        <dbReference type="EMBL" id="SQB59988.1"/>
    </source>
</evidence>
<dbReference type="GO" id="GO:0006352">
    <property type="term" value="P:DNA-templated transcription initiation"/>
    <property type="evidence" value="ECO:0007669"/>
    <property type="project" value="InterPro"/>
</dbReference>